<accession>A0A1D7QS54</accession>
<dbReference type="Proteomes" id="UP000094463">
    <property type="component" value="Chromosome"/>
</dbReference>
<dbReference type="RefSeq" id="WP_069363971.1">
    <property type="nucleotide sequence ID" value="NZ_CP012502.1"/>
</dbReference>
<dbReference type="PANTHER" id="PTHR31891:SF1">
    <property type="entry name" value="FORMAMIDASE C869.04-RELATED"/>
    <property type="match status" value="1"/>
</dbReference>
<organism evidence="1 2">
    <name type="scientific">Salisediminibacterium beveridgei</name>
    <dbReference type="NCBI Taxonomy" id="632773"/>
    <lineage>
        <taxon>Bacteria</taxon>
        <taxon>Bacillati</taxon>
        <taxon>Bacillota</taxon>
        <taxon>Bacilli</taxon>
        <taxon>Bacillales</taxon>
        <taxon>Bacillaceae</taxon>
        <taxon>Salisediminibacterium</taxon>
    </lineage>
</organism>
<dbReference type="OrthoDB" id="9811740at2"/>
<dbReference type="PANTHER" id="PTHR31891">
    <property type="entry name" value="FORMAMIDASE C869.04-RELATED"/>
    <property type="match status" value="1"/>
</dbReference>
<keyword evidence="1" id="KW-0378">Hydrolase</keyword>
<keyword evidence="2" id="KW-1185">Reference proteome</keyword>
<dbReference type="Gene3D" id="2.60.120.580">
    <property type="entry name" value="Acetamidase/Formamidase-like domains"/>
    <property type="match status" value="2"/>
</dbReference>
<dbReference type="Pfam" id="PF03069">
    <property type="entry name" value="FmdA_AmdA"/>
    <property type="match status" value="2"/>
</dbReference>
<dbReference type="AlphaFoldDB" id="A0A1D7QS54"/>
<protein>
    <submittedName>
        <fullName evidence="1">Acetamidase</fullName>
        <ecNumber evidence="1">3.5.1.4</ecNumber>
    </submittedName>
</protein>
<dbReference type="EMBL" id="CP012502">
    <property type="protein sequence ID" value="AOM81837.1"/>
    <property type="molecule type" value="Genomic_DNA"/>
</dbReference>
<proteinExistence type="predicted"/>
<dbReference type="InterPro" id="IPR004304">
    <property type="entry name" value="FmdA_AmdA"/>
</dbReference>
<evidence type="ECO:0000313" key="2">
    <source>
        <dbReference type="Proteomes" id="UP000094463"/>
    </source>
</evidence>
<dbReference type="GO" id="GO:0004040">
    <property type="term" value="F:amidase activity"/>
    <property type="evidence" value="ECO:0007669"/>
    <property type="project" value="UniProtKB-EC"/>
</dbReference>
<dbReference type="Gene3D" id="3.10.28.20">
    <property type="entry name" value="Acetamidase/Formamidase-like domains"/>
    <property type="match status" value="1"/>
</dbReference>
<reference evidence="1 2" key="1">
    <citation type="submission" date="2015-08" db="EMBL/GenBank/DDBJ databases">
        <title>The complete genome sequence of Bacillus beveridgei MLTeJB.</title>
        <authorList>
            <person name="Hanson T.E."/>
            <person name="Mesa C."/>
            <person name="Basesman S.M."/>
            <person name="Oremland R.S."/>
        </authorList>
    </citation>
    <scope>NUCLEOTIDE SEQUENCE [LARGE SCALE GENOMIC DNA]</scope>
    <source>
        <strain evidence="1 2">MLTeJB</strain>
    </source>
</reference>
<dbReference type="STRING" id="632773.BBEV_0443"/>
<dbReference type="SUPFAM" id="SSF141130">
    <property type="entry name" value="Acetamidase/Formamidase-like"/>
    <property type="match status" value="1"/>
</dbReference>
<dbReference type="KEGG" id="bbev:BBEV_0443"/>
<evidence type="ECO:0000313" key="1">
    <source>
        <dbReference type="EMBL" id="AOM81837.1"/>
    </source>
</evidence>
<dbReference type="EC" id="3.5.1.4" evidence="1"/>
<gene>
    <name evidence="1" type="primary">fmdA</name>
    <name evidence="1" type="ORF">BBEV_0443</name>
</gene>
<name>A0A1D7QS54_9BACI</name>
<dbReference type="PATRIC" id="fig|632773.3.peg.477"/>
<sequence>MKANHTIHQHCHHTVWNNKIEPVKSVTPGESVAFEVMDASGGQFNEKSTSVDVAKINFAQVNPVTGPIYVEGAEPGDTLEVEIEEFGTLSWGWTAIIPGFGLLADEFKDPYLKIWDLNNQHTAEFLHGVELPVKPFPGTIGVALPEEGDFGIVPPRKNGGNMDIRHLTKGTRLYLPVWVKGALFSVGDTHAAQGDGEVCGTAIEAPMHIKLKFHLHKGKTIQEPRFMTPGPLTTGLDEKGYYVTTGHGPDLLEASKHAVRYMIEHLEMAHGMSRQEAYALSSVAVDLKISEIVDVPNYLISAYLPRAIFK</sequence>